<gene>
    <name evidence="2" type="ORF">C7B46_19805</name>
</gene>
<evidence type="ECO:0000313" key="2">
    <source>
        <dbReference type="EMBL" id="PSR26707.1"/>
    </source>
</evidence>
<reference evidence="2 3" key="1">
    <citation type="journal article" date="2014" name="BMC Genomics">
        <title>Comparison of environmental and isolate Sulfobacillus genomes reveals diverse carbon, sulfur, nitrogen, and hydrogen metabolisms.</title>
        <authorList>
            <person name="Justice N.B."/>
            <person name="Norman A."/>
            <person name="Brown C.T."/>
            <person name="Singh A."/>
            <person name="Thomas B.C."/>
            <person name="Banfield J.F."/>
        </authorList>
    </citation>
    <scope>NUCLEOTIDE SEQUENCE [LARGE SCALE GENOMIC DNA]</scope>
    <source>
        <strain evidence="2">AMDSBA4</strain>
    </source>
</reference>
<dbReference type="Proteomes" id="UP000242972">
    <property type="component" value="Unassembled WGS sequence"/>
</dbReference>
<evidence type="ECO:0000313" key="3">
    <source>
        <dbReference type="Proteomes" id="UP000242972"/>
    </source>
</evidence>
<dbReference type="InterPro" id="IPR049239">
    <property type="entry name" value="DUF6874"/>
</dbReference>
<dbReference type="EMBL" id="PXYW01000120">
    <property type="protein sequence ID" value="PSR26707.1"/>
    <property type="molecule type" value="Genomic_DNA"/>
</dbReference>
<dbReference type="AlphaFoldDB" id="A0A2T2WWT1"/>
<name>A0A2T2WWT1_9FIRM</name>
<comment type="caution">
    <text evidence="2">The sequence shown here is derived from an EMBL/GenBank/DDBJ whole genome shotgun (WGS) entry which is preliminary data.</text>
</comment>
<feature type="domain" description="DUF6874" evidence="1">
    <location>
        <begin position="11"/>
        <end position="91"/>
    </location>
</feature>
<protein>
    <recommendedName>
        <fullName evidence="1">DUF6874 domain-containing protein</fullName>
    </recommendedName>
</protein>
<dbReference type="Pfam" id="PF21779">
    <property type="entry name" value="DUF6874"/>
    <property type="match status" value="1"/>
</dbReference>
<organism evidence="2 3">
    <name type="scientific">Sulfobacillus benefaciens</name>
    <dbReference type="NCBI Taxonomy" id="453960"/>
    <lineage>
        <taxon>Bacteria</taxon>
        <taxon>Bacillati</taxon>
        <taxon>Bacillota</taxon>
        <taxon>Clostridia</taxon>
        <taxon>Eubacteriales</taxon>
        <taxon>Clostridiales Family XVII. Incertae Sedis</taxon>
        <taxon>Sulfobacillus</taxon>
    </lineage>
</organism>
<evidence type="ECO:0000259" key="1">
    <source>
        <dbReference type="Pfam" id="PF21779"/>
    </source>
</evidence>
<proteinExistence type="predicted"/>
<sequence length="104" mass="12080">MVKFAIFSPDESLLVTKIFSRAQNMAQHDQIAFDRESFYMDLSATHATIPLDLDRLLHMDDFNFVHDVYGIIRHLNRRTGLLQHGFLPRCTLPVSFIESPFFPP</sequence>
<accession>A0A2T2WWT1</accession>